<organism evidence="3">
    <name type="scientific">Trypanosoma vivax (strain Y486)</name>
    <dbReference type="NCBI Taxonomy" id="1055687"/>
    <lineage>
        <taxon>Eukaryota</taxon>
        <taxon>Discoba</taxon>
        <taxon>Euglenozoa</taxon>
        <taxon>Kinetoplastea</taxon>
        <taxon>Metakinetoplastina</taxon>
        <taxon>Trypanosomatida</taxon>
        <taxon>Trypanosomatidae</taxon>
        <taxon>Trypanosoma</taxon>
        <taxon>Duttonella</taxon>
    </lineage>
</organism>
<evidence type="ECO:0000256" key="1">
    <source>
        <dbReference type="SAM" id="MobiDB-lite"/>
    </source>
</evidence>
<feature type="region of interest" description="Disordered" evidence="1">
    <location>
        <begin position="47"/>
        <end position="87"/>
    </location>
</feature>
<evidence type="ECO:0000256" key="2">
    <source>
        <dbReference type="SAM" id="Phobius"/>
    </source>
</evidence>
<keyword evidence="2" id="KW-0472">Membrane</keyword>
<dbReference type="Pfam" id="PF10961">
    <property type="entry name" value="SelK_SelG"/>
    <property type="match status" value="1"/>
</dbReference>
<sequence>MVYIVNGQVVEKKPFSFVDLMLSIFNAIWFFFSTLFSRQTPQQQLQNYAPRGRPGLPFSGRSLGGGTPGSNIHTLPKASLRGGCATG</sequence>
<dbReference type="EMBL" id="HE573026">
    <property type="protein sequence ID" value="CCC51803.1"/>
    <property type="molecule type" value="Genomic_DNA"/>
</dbReference>
<feature type="transmembrane region" description="Helical" evidence="2">
    <location>
        <begin position="15"/>
        <end position="36"/>
    </location>
</feature>
<dbReference type="InterPro" id="IPR024491">
    <property type="entry name" value="Se_SelK/SelG"/>
</dbReference>
<evidence type="ECO:0008006" key="4">
    <source>
        <dbReference type="Google" id="ProtNLM"/>
    </source>
</evidence>
<proteinExistence type="predicted"/>
<keyword evidence="2" id="KW-0812">Transmembrane</keyword>
<keyword evidence="2" id="KW-1133">Transmembrane helix</keyword>
<dbReference type="AlphaFoldDB" id="G0U7E5"/>
<evidence type="ECO:0000313" key="3">
    <source>
        <dbReference type="EMBL" id="CCC51803.1"/>
    </source>
</evidence>
<protein>
    <recommendedName>
        <fullName evidence="4">Selenoprotein K</fullName>
    </recommendedName>
</protein>
<gene>
    <name evidence="3" type="ORF">TVY486_1008490</name>
</gene>
<accession>G0U7E5</accession>
<reference evidence="3" key="1">
    <citation type="journal article" date="2012" name="Proc. Natl. Acad. Sci. U.S.A.">
        <title>Antigenic diversity is generated by distinct evolutionary mechanisms in African trypanosome species.</title>
        <authorList>
            <person name="Jackson A.P."/>
            <person name="Berry A."/>
            <person name="Aslett M."/>
            <person name="Allison H.C."/>
            <person name="Burton P."/>
            <person name="Vavrova-Anderson J."/>
            <person name="Brown R."/>
            <person name="Browne H."/>
            <person name="Corton N."/>
            <person name="Hauser H."/>
            <person name="Gamble J."/>
            <person name="Gilderthorp R."/>
            <person name="Marcello L."/>
            <person name="McQuillan J."/>
            <person name="Otto T.D."/>
            <person name="Quail M.A."/>
            <person name="Sanders M.J."/>
            <person name="van Tonder A."/>
            <person name="Ginger M.L."/>
            <person name="Field M.C."/>
            <person name="Barry J.D."/>
            <person name="Hertz-Fowler C."/>
            <person name="Berriman M."/>
        </authorList>
    </citation>
    <scope>NUCLEOTIDE SEQUENCE</scope>
    <source>
        <strain evidence="3">Y486</strain>
    </source>
</reference>
<dbReference type="VEuPathDB" id="TriTrypDB:TvY486_1008490"/>
<name>G0U7E5_TRYVY</name>